<evidence type="ECO:0000256" key="6">
    <source>
        <dbReference type="PROSITE-ProRule" id="PRU00283"/>
    </source>
</evidence>
<dbReference type="KEGG" id="tet:TTHERM_00637750"/>
<dbReference type="HOGENOM" id="CLU_244532_0_0_1"/>
<feature type="region of interest" description="Disordered" evidence="8">
    <location>
        <begin position="1378"/>
        <end position="1608"/>
    </location>
</feature>
<dbReference type="SUPFAM" id="SSF52540">
    <property type="entry name" value="P-loop containing nucleoside triphosphate hydrolases"/>
    <property type="match status" value="1"/>
</dbReference>
<feature type="coiled-coil region" evidence="7">
    <location>
        <begin position="1089"/>
        <end position="1162"/>
    </location>
</feature>
<gene>
    <name evidence="10" type="ORF">TTHERM_00637750</name>
</gene>
<dbReference type="GO" id="GO:0005737">
    <property type="term" value="C:cytoplasm"/>
    <property type="evidence" value="ECO:0007669"/>
    <property type="project" value="UniProtKB-SubCell"/>
</dbReference>
<keyword evidence="3 6" id="KW-0547">Nucleotide-binding</keyword>
<feature type="compositionally biased region" description="Acidic residues" evidence="8">
    <location>
        <begin position="1490"/>
        <end position="1499"/>
    </location>
</feature>
<keyword evidence="2" id="KW-0963">Cytoplasm</keyword>
<dbReference type="PROSITE" id="PS50067">
    <property type="entry name" value="KINESIN_MOTOR_2"/>
    <property type="match status" value="1"/>
</dbReference>
<dbReference type="RefSeq" id="XP_001032436.4">
    <property type="nucleotide sequence ID" value="XM_001032436.4"/>
</dbReference>
<dbReference type="GO" id="GO:0051231">
    <property type="term" value="P:spindle elongation"/>
    <property type="evidence" value="ECO:0007669"/>
    <property type="project" value="TreeGrafter"/>
</dbReference>
<dbReference type="GeneID" id="7832854"/>
<keyword evidence="4 6" id="KW-0067">ATP-binding</keyword>
<sequence length="1608" mass="187428">MTDSVSVTSMSEDERDIQPIKKIKKNPKKDEMKVFLRIRPQDNLDQRGPIGVNEQERCIMGISNDEYLNQKIEEFRGLKFNKIFKEDCSQDEFYNDVIAPILPDIFNSKKSSLIFAYGVTNSGKTHSILGSRKYNQNGDGILPRVLFFLVEAKKLIKQQIQQKVDFNDDGIFSENKITIDGITIDLKNFIFHSHNHHHKLQDINILFENFEIYNEDIFDLQTVQVQSQPQSLQLNNTFHNTLSQQLNTDHKKEKRSASKRNTAQKNKLKIKEKFNKKIYIKDLITNEVDSFEQINWLIKNAIENRQVRNNNVNQNSSRSQCCFKIRVKFTYCNSLYSQIEEEASLLILDLAGAERAKKTNNTGSKMTESCHINKTLLCLGNCIRSLRNGDENIPYRESKLTRILNEYFVDQNNVLMIVHIHPGISYTEENINVLKYAAIGLEAKLKAAATIYEGSSKHSFLLMDSAQKSMRNDKSIISNISYDARSNYRDYQSIDQDQFFPQIDNFANNTNYIRTNYFTQSDQKSNKGGIRNIHQNDYYQIQNSDGQLILDQAMNQEMAKTLEEEKKSLEEKYKKEMEIKEIIQQQKRAIENYDLQFENMINEENNKLKLGQSLLNIFKVPDQIMYGELTEDQVNQDYLEQIKRFSDNQLNSSNNSQREIIRISSQKFKNSSNKNIDKTQEKYQQTGGGYQDNQQTFGKTPYQSQELVERKNEIIDQVNKEQESDHKFYIRDKNSTHSLRLNEEDMKLISQQNKKYSFDSQNSILNYKENIQIASNLYRDASSKYQQDEMFSSKSNSINQKQINFSQASIQNNHKERNSQNSLSDLQIHQIRKNQQSTSNQKEMIDEQSNLFSQKLSQGDSSMIKNSKQMEVELLKPDQERKVDMENELEQFSKDKPSAKKSSLKVKGVDVDKYIQEVYDSSAKKVNSEIIDDSSERLLESPKIFEEKDSESEHNKTAPNSINSATNLDYFKRSPSLDILSVSQQLLQLKQQQDQERENLQQCLNNDEEEIKQYLELDLDENNLKQQILSQSQKLMQLIKDKEQEIEYQRQQFNIQQDNKNKEDQRKMKVFEEWIQQIQQELKIQSRFLEQKEVILSQQQLELASLQANLQEKYRIQQQQIQENLLASETMKEQILKQEQKLREETERIVNLQQKVEEEMQMLVKEKTLLGIQKSKSDEIKSKTATPYKFSKSKNQMDVDYPIALQDHHVNFDLSNLSQSKQAMEEEIAKQSSAPRKLSGSYYPGHEPHSQGSSKQRKNCEKSYAEKQIQTSAIRPAPRNNQNNQQNHSDVSVYTYYTYSEAESVNPILMNNSQGSQQQNSAPNSQNSKENNLKSKYKNTSNLSQQKNKIQFSPQKENQSLLLNSSLKLCQQIQNQNNQVSQSKSLECNEEEQSKKYFDKKPIESDLQKLEQKNSNKILKEKQNEMVDENDQVKINKLQNESEQNENQEGQEKRRQRGRKKVGQKQKKATSKERQENSSVDLDSTSKESESEDQEDLTNEEQLRQILDGIDQQTTKNNKKRGRKPKQRDSLSSNKSRNSLSSVDSEASSRGQKKQTKQGQSSIEKDRIICINENEQNVKISKDNNKRSASNSSDSRNAKKKNKNKYKK</sequence>
<feature type="region of interest" description="Disordered" evidence="8">
    <location>
        <begin position="245"/>
        <end position="266"/>
    </location>
</feature>
<keyword evidence="5 7" id="KW-0175">Coiled coil</keyword>
<feature type="compositionally biased region" description="Low complexity" evidence="8">
    <location>
        <begin position="1436"/>
        <end position="1448"/>
    </location>
</feature>
<dbReference type="GO" id="GO:0008017">
    <property type="term" value="F:microtubule binding"/>
    <property type="evidence" value="ECO:0007669"/>
    <property type="project" value="InterPro"/>
</dbReference>
<feature type="compositionally biased region" description="Low complexity" evidence="8">
    <location>
        <begin position="1530"/>
        <end position="1550"/>
    </location>
</feature>
<dbReference type="InterPro" id="IPR027640">
    <property type="entry name" value="Kinesin-like_fam"/>
</dbReference>
<dbReference type="GO" id="GO:0005524">
    <property type="term" value="F:ATP binding"/>
    <property type="evidence" value="ECO:0007669"/>
    <property type="project" value="UniProtKB-UniRule"/>
</dbReference>
<dbReference type="InParanoid" id="Q22HC8"/>
<evidence type="ECO:0000313" key="11">
    <source>
        <dbReference type="Proteomes" id="UP000009168"/>
    </source>
</evidence>
<dbReference type="Pfam" id="PF00225">
    <property type="entry name" value="Kinesin"/>
    <property type="match status" value="1"/>
</dbReference>
<evidence type="ECO:0000256" key="2">
    <source>
        <dbReference type="ARBA" id="ARBA00022490"/>
    </source>
</evidence>
<feature type="compositionally biased region" description="Basic residues" evidence="8">
    <location>
        <begin position="1454"/>
        <end position="1469"/>
    </location>
</feature>
<evidence type="ECO:0000313" key="10">
    <source>
        <dbReference type="EMBL" id="EAR84773.4"/>
    </source>
</evidence>
<dbReference type="GO" id="GO:0007052">
    <property type="term" value="P:mitotic spindle organization"/>
    <property type="evidence" value="ECO:0007669"/>
    <property type="project" value="TreeGrafter"/>
</dbReference>
<feature type="region of interest" description="Disordered" evidence="8">
    <location>
        <begin position="1311"/>
        <end position="1333"/>
    </location>
</feature>
<feature type="region of interest" description="Disordered" evidence="8">
    <location>
        <begin position="1223"/>
        <end position="1289"/>
    </location>
</feature>
<feature type="domain" description="Kinesin motor" evidence="9">
    <location>
        <begin position="31"/>
        <end position="443"/>
    </location>
</feature>
<dbReference type="STRING" id="312017.Q22HC8"/>
<feature type="compositionally biased region" description="Basic residues" evidence="8">
    <location>
        <begin position="1517"/>
        <end position="1526"/>
    </location>
</feature>
<feature type="coiled-coil region" evidence="7">
    <location>
        <begin position="986"/>
        <end position="1052"/>
    </location>
</feature>
<feature type="compositionally biased region" description="Low complexity" evidence="8">
    <location>
        <begin position="1311"/>
        <end position="1328"/>
    </location>
</feature>
<keyword evidence="6" id="KW-0505">Motor protein</keyword>
<dbReference type="Proteomes" id="UP000009168">
    <property type="component" value="Unassembled WGS sequence"/>
</dbReference>
<feature type="compositionally biased region" description="Basic residues" evidence="8">
    <location>
        <begin position="1598"/>
        <end position="1608"/>
    </location>
</feature>
<protein>
    <submittedName>
        <fullName evidence="10">Kinesin motor catalytic domain protein</fullName>
    </submittedName>
</protein>
<evidence type="ECO:0000259" key="9">
    <source>
        <dbReference type="PROSITE" id="PS50067"/>
    </source>
</evidence>
<dbReference type="GO" id="GO:0007018">
    <property type="term" value="P:microtubule-based movement"/>
    <property type="evidence" value="ECO:0007669"/>
    <property type="project" value="InterPro"/>
</dbReference>
<feature type="binding site" evidence="6">
    <location>
        <begin position="118"/>
        <end position="125"/>
    </location>
    <ligand>
        <name>ATP</name>
        <dbReference type="ChEBI" id="CHEBI:30616"/>
    </ligand>
</feature>
<evidence type="ECO:0000256" key="4">
    <source>
        <dbReference type="ARBA" id="ARBA00022840"/>
    </source>
</evidence>
<evidence type="ECO:0000256" key="1">
    <source>
        <dbReference type="ARBA" id="ARBA00004496"/>
    </source>
</evidence>
<organism evidence="10 11">
    <name type="scientific">Tetrahymena thermophila (strain SB210)</name>
    <dbReference type="NCBI Taxonomy" id="312017"/>
    <lineage>
        <taxon>Eukaryota</taxon>
        <taxon>Sar</taxon>
        <taxon>Alveolata</taxon>
        <taxon>Ciliophora</taxon>
        <taxon>Intramacronucleata</taxon>
        <taxon>Oligohymenophorea</taxon>
        <taxon>Hymenostomatida</taxon>
        <taxon>Tetrahymenina</taxon>
        <taxon>Tetrahymenidae</taxon>
        <taxon>Tetrahymena</taxon>
    </lineage>
</organism>
<evidence type="ECO:0000256" key="5">
    <source>
        <dbReference type="ARBA" id="ARBA00023054"/>
    </source>
</evidence>
<name>Q22HC8_TETTS</name>
<accession>Q22HC8</accession>
<dbReference type="InterPro" id="IPR027417">
    <property type="entry name" value="P-loop_NTPase"/>
</dbReference>
<evidence type="ECO:0000256" key="8">
    <source>
        <dbReference type="SAM" id="MobiDB-lite"/>
    </source>
</evidence>
<dbReference type="Gene3D" id="3.40.850.10">
    <property type="entry name" value="Kinesin motor domain"/>
    <property type="match status" value="1"/>
</dbReference>
<dbReference type="PANTHER" id="PTHR47969">
    <property type="entry name" value="CHROMOSOME-ASSOCIATED KINESIN KIF4A-RELATED"/>
    <property type="match status" value="1"/>
</dbReference>
<evidence type="ECO:0000256" key="7">
    <source>
        <dbReference type="SAM" id="Coils"/>
    </source>
</evidence>
<dbReference type="InterPro" id="IPR036961">
    <property type="entry name" value="Kinesin_motor_dom_sf"/>
</dbReference>
<evidence type="ECO:0000256" key="3">
    <source>
        <dbReference type="ARBA" id="ARBA00022741"/>
    </source>
</evidence>
<dbReference type="SMART" id="SM00129">
    <property type="entry name" value="KISc"/>
    <property type="match status" value="1"/>
</dbReference>
<dbReference type="SMR" id="Q22HC8"/>
<dbReference type="GO" id="GO:0003777">
    <property type="term" value="F:microtubule motor activity"/>
    <property type="evidence" value="ECO:0007669"/>
    <property type="project" value="InterPro"/>
</dbReference>
<dbReference type="PRINTS" id="PR00380">
    <property type="entry name" value="KINESINHEAVY"/>
</dbReference>
<keyword evidence="11" id="KW-1185">Reference proteome</keyword>
<dbReference type="eggNOG" id="KOG0247">
    <property type="taxonomic scope" value="Eukaryota"/>
</dbReference>
<reference evidence="11" key="1">
    <citation type="journal article" date="2006" name="PLoS Biol.">
        <title>Macronuclear genome sequence of the ciliate Tetrahymena thermophila, a model eukaryote.</title>
        <authorList>
            <person name="Eisen J.A."/>
            <person name="Coyne R.S."/>
            <person name="Wu M."/>
            <person name="Wu D."/>
            <person name="Thiagarajan M."/>
            <person name="Wortman J.R."/>
            <person name="Badger J.H."/>
            <person name="Ren Q."/>
            <person name="Amedeo P."/>
            <person name="Jones K.M."/>
            <person name="Tallon L.J."/>
            <person name="Delcher A.L."/>
            <person name="Salzberg S.L."/>
            <person name="Silva J.C."/>
            <person name="Haas B.J."/>
            <person name="Majoros W.H."/>
            <person name="Farzad M."/>
            <person name="Carlton J.M."/>
            <person name="Smith R.K. Jr."/>
            <person name="Garg J."/>
            <person name="Pearlman R.E."/>
            <person name="Karrer K.M."/>
            <person name="Sun L."/>
            <person name="Manning G."/>
            <person name="Elde N.C."/>
            <person name="Turkewitz A.P."/>
            <person name="Asai D.J."/>
            <person name="Wilkes D.E."/>
            <person name="Wang Y."/>
            <person name="Cai H."/>
            <person name="Collins K."/>
            <person name="Stewart B.A."/>
            <person name="Lee S.R."/>
            <person name="Wilamowska K."/>
            <person name="Weinberg Z."/>
            <person name="Ruzzo W.L."/>
            <person name="Wloga D."/>
            <person name="Gaertig J."/>
            <person name="Frankel J."/>
            <person name="Tsao C.-C."/>
            <person name="Gorovsky M.A."/>
            <person name="Keeling P.J."/>
            <person name="Waller R.F."/>
            <person name="Patron N.J."/>
            <person name="Cherry J.M."/>
            <person name="Stover N.A."/>
            <person name="Krieger C.J."/>
            <person name="del Toro C."/>
            <person name="Ryder H.F."/>
            <person name="Williamson S.C."/>
            <person name="Barbeau R.A."/>
            <person name="Hamilton E.P."/>
            <person name="Orias E."/>
        </authorList>
    </citation>
    <scope>NUCLEOTIDE SEQUENCE [LARGE SCALE GENOMIC DNA]</scope>
    <source>
        <strain evidence="11">SB210</strain>
    </source>
</reference>
<dbReference type="EMBL" id="GG662588">
    <property type="protein sequence ID" value="EAR84773.4"/>
    <property type="molecule type" value="Genomic_DNA"/>
</dbReference>
<dbReference type="InterPro" id="IPR001752">
    <property type="entry name" value="Kinesin_motor_dom"/>
</dbReference>
<dbReference type="PANTHER" id="PTHR47969:SF15">
    <property type="entry name" value="CHROMOSOME-ASSOCIATED KINESIN KIF4A-RELATED"/>
    <property type="match status" value="1"/>
</dbReference>
<comment type="subcellular location">
    <subcellularLocation>
        <location evidence="1">Cytoplasm</location>
    </subcellularLocation>
</comment>
<proteinExistence type="inferred from homology"/>
<comment type="similarity">
    <text evidence="6">Belongs to the TRAFAC class myosin-kinesin ATPase superfamily. Kinesin family.</text>
</comment>
<dbReference type="GO" id="GO:0005875">
    <property type="term" value="C:microtubule associated complex"/>
    <property type="evidence" value="ECO:0007669"/>
    <property type="project" value="TreeGrafter"/>
</dbReference>
<feature type="coiled-coil region" evidence="7">
    <location>
        <begin position="552"/>
        <end position="603"/>
    </location>
</feature>
<feature type="compositionally biased region" description="Basic and acidic residues" evidence="8">
    <location>
        <begin position="1392"/>
        <end position="1425"/>
    </location>
</feature>
<feature type="compositionally biased region" description="Low complexity" evidence="8">
    <location>
        <begin position="1280"/>
        <end position="1289"/>
    </location>
</feature>